<dbReference type="InterPro" id="IPR005162">
    <property type="entry name" value="Retrotrans_gag_dom"/>
</dbReference>
<dbReference type="Proteomes" id="UP000585474">
    <property type="component" value="Unassembled WGS sequence"/>
</dbReference>
<feature type="region of interest" description="Disordered" evidence="1">
    <location>
        <begin position="147"/>
        <end position="187"/>
    </location>
</feature>
<evidence type="ECO:0000313" key="4">
    <source>
        <dbReference type="Proteomes" id="UP000585474"/>
    </source>
</evidence>
<organism evidence="3 4">
    <name type="scientific">Actinidia rufa</name>
    <dbReference type="NCBI Taxonomy" id="165716"/>
    <lineage>
        <taxon>Eukaryota</taxon>
        <taxon>Viridiplantae</taxon>
        <taxon>Streptophyta</taxon>
        <taxon>Embryophyta</taxon>
        <taxon>Tracheophyta</taxon>
        <taxon>Spermatophyta</taxon>
        <taxon>Magnoliopsida</taxon>
        <taxon>eudicotyledons</taxon>
        <taxon>Gunneridae</taxon>
        <taxon>Pentapetalae</taxon>
        <taxon>asterids</taxon>
        <taxon>Ericales</taxon>
        <taxon>Actinidiaceae</taxon>
        <taxon>Actinidia</taxon>
    </lineage>
</organism>
<proteinExistence type="predicted"/>
<evidence type="ECO:0000313" key="3">
    <source>
        <dbReference type="EMBL" id="GFS38678.1"/>
    </source>
</evidence>
<evidence type="ECO:0000259" key="2">
    <source>
        <dbReference type="Pfam" id="PF03732"/>
    </source>
</evidence>
<protein>
    <recommendedName>
        <fullName evidence="2">Retrotransposon gag domain-containing protein</fullName>
    </recommendedName>
</protein>
<comment type="caution">
    <text evidence="3">The sequence shown here is derived from an EMBL/GenBank/DDBJ whole genome shotgun (WGS) entry which is preliminary data.</text>
</comment>
<dbReference type="Pfam" id="PF03732">
    <property type="entry name" value="Retrotrans_gag"/>
    <property type="match status" value="1"/>
</dbReference>
<gene>
    <name evidence="3" type="ORF">Acr_00g0058860</name>
</gene>
<dbReference type="EMBL" id="BJWL01000314">
    <property type="protein sequence ID" value="GFS38678.1"/>
    <property type="molecule type" value="Genomic_DNA"/>
</dbReference>
<feature type="domain" description="Retrotransposon gag" evidence="2">
    <location>
        <begin position="5"/>
        <end position="115"/>
    </location>
</feature>
<accession>A0A7J0DN75</accession>
<dbReference type="AlphaFoldDB" id="A0A7J0DN75"/>
<keyword evidence="4" id="KW-1185">Reference proteome</keyword>
<name>A0A7J0DN75_9ERIC</name>
<sequence length="187" mass="21695">MRVHLVACQLSVEANEWWKSILVAHRDARRVAGVAKNVEAPDIDNLTWAEFEKMFENQYFSESYHEQLREKFEKFEQGTMTISEYATQYQALSRFALELVHTKEKKCRRCEKGLHSSVRRLVMSSKLRTFTEIVELARTLELPRDNVRNARGNEGRQSMGSVGMASGSQGSQSRKRQRDTFQPTHSH</sequence>
<reference evidence="4" key="1">
    <citation type="submission" date="2019-07" db="EMBL/GenBank/DDBJ databases">
        <title>De Novo Assembly of kiwifruit Actinidia rufa.</title>
        <authorList>
            <person name="Sugita-Konishi S."/>
            <person name="Sato K."/>
            <person name="Mori E."/>
            <person name="Abe Y."/>
            <person name="Kisaki G."/>
            <person name="Hamano K."/>
            <person name="Suezawa K."/>
            <person name="Otani M."/>
            <person name="Fukuda T."/>
            <person name="Manabe T."/>
            <person name="Gomi K."/>
            <person name="Tabuchi M."/>
            <person name="Akimitsu K."/>
            <person name="Kataoka I."/>
        </authorList>
    </citation>
    <scope>NUCLEOTIDE SEQUENCE [LARGE SCALE GENOMIC DNA]</scope>
    <source>
        <strain evidence="4">cv. Fuchu</strain>
    </source>
</reference>
<dbReference type="OrthoDB" id="1751125at2759"/>
<evidence type="ECO:0000256" key="1">
    <source>
        <dbReference type="SAM" id="MobiDB-lite"/>
    </source>
</evidence>